<comment type="caution">
    <text evidence="1">The sequence shown here is derived from an EMBL/GenBank/DDBJ whole genome shotgun (WGS) entry which is preliminary data.</text>
</comment>
<proteinExistence type="predicted"/>
<reference evidence="1 2" key="1">
    <citation type="journal article" date="2019" name="Environ. Microbiol.">
        <title>Species interactions and distinct microbial communities in high Arctic permafrost affected cryosols are associated with the CH4 and CO2 gas fluxes.</title>
        <authorList>
            <person name="Altshuler I."/>
            <person name="Hamel J."/>
            <person name="Turney S."/>
            <person name="Magnuson E."/>
            <person name="Levesque R."/>
            <person name="Greer C."/>
            <person name="Whyte L.G."/>
        </authorList>
    </citation>
    <scope>NUCLEOTIDE SEQUENCE [LARGE SCALE GENOMIC DNA]</scope>
    <source>
        <strain evidence="1 2">42</strain>
    </source>
</reference>
<evidence type="ECO:0000313" key="1">
    <source>
        <dbReference type="EMBL" id="TPG31091.1"/>
    </source>
</evidence>
<keyword evidence="2" id="KW-1185">Reference proteome</keyword>
<dbReference type="Proteomes" id="UP000319700">
    <property type="component" value="Unassembled WGS sequence"/>
</dbReference>
<accession>A0A502E3K8</accession>
<sequence length="164" mass="19240">MNIILKVSAIATLILALVSCKPSNEIDKESLNSFFSKTNWVDFNKKTLTKNNLGNYLKDKIDFYQREDFFNLMKNRDYNILYDDFYLVEIVNLKTERIMTRKIIALNCDNKITYLFFKNARECKAKGNFSEAQIDKYKYKKIVSGTSRDGDDYVIITKITGNKY</sequence>
<name>A0A502E3K8_9FLAO</name>
<protein>
    <recommendedName>
        <fullName evidence="3">Lipoprotein</fullName>
    </recommendedName>
</protein>
<evidence type="ECO:0000313" key="2">
    <source>
        <dbReference type="Proteomes" id="UP000319700"/>
    </source>
</evidence>
<gene>
    <name evidence="1" type="ORF">EAH81_27125</name>
</gene>
<dbReference type="RefSeq" id="WP_140512022.1">
    <property type="nucleotide sequence ID" value="NZ_RCZH01000031.1"/>
</dbReference>
<evidence type="ECO:0008006" key="3">
    <source>
        <dbReference type="Google" id="ProtNLM"/>
    </source>
</evidence>
<dbReference type="AlphaFoldDB" id="A0A502E3K8"/>
<organism evidence="1 2">
    <name type="scientific">Flavobacterium pectinovorum</name>
    <dbReference type="NCBI Taxonomy" id="29533"/>
    <lineage>
        <taxon>Bacteria</taxon>
        <taxon>Pseudomonadati</taxon>
        <taxon>Bacteroidota</taxon>
        <taxon>Flavobacteriia</taxon>
        <taxon>Flavobacteriales</taxon>
        <taxon>Flavobacteriaceae</taxon>
        <taxon>Flavobacterium</taxon>
    </lineage>
</organism>
<dbReference type="PROSITE" id="PS51257">
    <property type="entry name" value="PROKAR_LIPOPROTEIN"/>
    <property type="match status" value="1"/>
</dbReference>
<dbReference type="EMBL" id="RCZH01000031">
    <property type="protein sequence ID" value="TPG31091.1"/>
    <property type="molecule type" value="Genomic_DNA"/>
</dbReference>